<evidence type="ECO:0000256" key="1">
    <source>
        <dbReference type="SAM" id="MobiDB-lite"/>
    </source>
</evidence>
<organism evidence="4 5">
    <name type="scientific">Rotaria sordida</name>
    <dbReference type="NCBI Taxonomy" id="392033"/>
    <lineage>
        <taxon>Eukaryota</taxon>
        <taxon>Metazoa</taxon>
        <taxon>Spiralia</taxon>
        <taxon>Gnathifera</taxon>
        <taxon>Rotifera</taxon>
        <taxon>Eurotatoria</taxon>
        <taxon>Bdelloidea</taxon>
        <taxon>Philodinida</taxon>
        <taxon>Philodinidae</taxon>
        <taxon>Rotaria</taxon>
    </lineage>
</organism>
<gene>
    <name evidence="4" type="ORF">FNK824_LOCUS31606</name>
    <name evidence="3" type="ORF">OTI717_LOCUS29926</name>
    <name evidence="2" type="ORF">RFH988_LOCUS32894</name>
</gene>
<dbReference type="EMBL" id="CAJOAX010007771">
    <property type="protein sequence ID" value="CAF4017843.1"/>
    <property type="molecule type" value="Genomic_DNA"/>
</dbReference>
<name>A0A819VA35_9BILA</name>
<reference evidence="4" key="1">
    <citation type="submission" date="2021-02" db="EMBL/GenBank/DDBJ databases">
        <authorList>
            <person name="Nowell W R."/>
        </authorList>
    </citation>
    <scope>NUCLEOTIDE SEQUENCE</scope>
</reference>
<protein>
    <submittedName>
        <fullName evidence="4">Uncharacterized protein</fullName>
    </submittedName>
</protein>
<dbReference type="OrthoDB" id="425619at2759"/>
<feature type="region of interest" description="Disordered" evidence="1">
    <location>
        <begin position="61"/>
        <end position="84"/>
    </location>
</feature>
<evidence type="ECO:0000313" key="2">
    <source>
        <dbReference type="EMBL" id="CAF1362463.1"/>
    </source>
</evidence>
<accession>A0A819VA35</accession>
<comment type="caution">
    <text evidence="4">The sequence shown here is derived from an EMBL/GenBank/DDBJ whole genome shotgun (WGS) entry which is preliminary data.</text>
</comment>
<evidence type="ECO:0000313" key="4">
    <source>
        <dbReference type="EMBL" id="CAF4105704.1"/>
    </source>
</evidence>
<dbReference type="AlphaFoldDB" id="A0A819VA35"/>
<dbReference type="Proteomes" id="UP000663823">
    <property type="component" value="Unassembled WGS sequence"/>
</dbReference>
<dbReference type="EMBL" id="CAJNOO010003965">
    <property type="protein sequence ID" value="CAF1362463.1"/>
    <property type="molecule type" value="Genomic_DNA"/>
</dbReference>
<feature type="compositionally biased region" description="Polar residues" evidence="1">
    <location>
        <begin position="62"/>
        <end position="83"/>
    </location>
</feature>
<sequence>MSESMKLRDLLKKAKPTLQYEIRKKKPTTTKQFLEYAKESEELLQLSNIDIDVDTYDRNKFNPPSQTPSTVTLTPSNASNPHIDTTPLPIYDRKINYNNHYNSNKFNLNRNNDYNFHPSQPFNSSRSFNSFSSSFRRNNSSYPSDRPTKSNQQFHSNIQRTNYNFCPVPSNNQTKSSYQHNNNTDNINRNNNQTHQVNNITAAHIPSSSQPTPLLLDSDSCTQCLQMGHQASACPRF</sequence>
<evidence type="ECO:0000313" key="3">
    <source>
        <dbReference type="EMBL" id="CAF4017843.1"/>
    </source>
</evidence>
<feature type="region of interest" description="Disordered" evidence="1">
    <location>
        <begin position="127"/>
        <end position="152"/>
    </location>
</feature>
<proteinExistence type="predicted"/>
<dbReference type="EMBL" id="CAJOBE010010326">
    <property type="protein sequence ID" value="CAF4105704.1"/>
    <property type="molecule type" value="Genomic_DNA"/>
</dbReference>
<dbReference type="Proteomes" id="UP000663874">
    <property type="component" value="Unassembled WGS sequence"/>
</dbReference>
<evidence type="ECO:0000313" key="5">
    <source>
        <dbReference type="Proteomes" id="UP000663874"/>
    </source>
</evidence>
<dbReference type="Proteomes" id="UP000663882">
    <property type="component" value="Unassembled WGS sequence"/>
</dbReference>
<feature type="compositionally biased region" description="Low complexity" evidence="1">
    <location>
        <begin position="127"/>
        <end position="141"/>
    </location>
</feature>